<feature type="signal peptide" evidence="1">
    <location>
        <begin position="1"/>
        <end position="26"/>
    </location>
</feature>
<accession>A0AA38RHY7</accession>
<evidence type="ECO:0000256" key="1">
    <source>
        <dbReference type="SAM" id="SignalP"/>
    </source>
</evidence>
<evidence type="ECO:0000313" key="3">
    <source>
        <dbReference type="EMBL" id="KAJ9132438.1"/>
    </source>
</evidence>
<gene>
    <name evidence="3" type="ORF">NKR23_g11244</name>
</gene>
<name>A0AA38RHY7_9PEZI</name>
<evidence type="ECO:0000259" key="2">
    <source>
        <dbReference type="Pfam" id="PF18922"/>
    </source>
</evidence>
<dbReference type="Pfam" id="PF18922">
    <property type="entry name" value="DUF5672"/>
    <property type="match status" value="1"/>
</dbReference>
<dbReference type="InterPro" id="IPR043729">
    <property type="entry name" value="DUF5672"/>
</dbReference>
<feature type="chain" id="PRO_5041470326" evidence="1">
    <location>
        <begin position="27"/>
        <end position="307"/>
    </location>
</feature>
<comment type="caution">
    <text evidence="3">The sequence shown here is derived from an EMBL/GenBank/DDBJ whole genome shotgun (WGS) entry which is preliminary data.</text>
</comment>
<protein>
    <submittedName>
        <fullName evidence="3">Formate dehydrogenase</fullName>
    </submittedName>
</protein>
<sequence length="307" mass="34503">MSRKILVIVASVLAVVVLVSLTPKDAFVEHLQQKTKCLLDSTPDAAVPDSGYTVGGIGDKVAVLTDTEYTPRLIPLILHYHAILGPDWPIVFFTSEETLNEHLRPELENGSAFWRSAVEAGRIQLRVIQPEFDLKSRDGVNVYLSRPWLWEELTPARHVLVFQTDAILCANARRRIDDFLEWDFIGAPLTQNLDDRYFNGGLSLRNRTMMLDILREGNSYEEESNSGEWPPGKGGEDVWFSHKMRLRGGNLPEHSIAMQFSCEYVWHINQEKAPLGYHKIHKAAGSKLGEVAGWCPEISLTAAGKLV</sequence>
<keyword evidence="4" id="KW-1185">Reference proteome</keyword>
<proteinExistence type="predicted"/>
<organism evidence="3 4">
    <name type="scientific">Pleurostoma richardsiae</name>
    <dbReference type="NCBI Taxonomy" id="41990"/>
    <lineage>
        <taxon>Eukaryota</taxon>
        <taxon>Fungi</taxon>
        <taxon>Dikarya</taxon>
        <taxon>Ascomycota</taxon>
        <taxon>Pezizomycotina</taxon>
        <taxon>Sordariomycetes</taxon>
        <taxon>Sordariomycetidae</taxon>
        <taxon>Calosphaeriales</taxon>
        <taxon>Pleurostomataceae</taxon>
        <taxon>Pleurostoma</taxon>
    </lineage>
</organism>
<reference evidence="3" key="1">
    <citation type="submission" date="2022-07" db="EMBL/GenBank/DDBJ databases">
        <title>Fungi with potential for degradation of polypropylene.</title>
        <authorList>
            <person name="Gostincar C."/>
        </authorList>
    </citation>
    <scope>NUCLEOTIDE SEQUENCE</scope>
    <source>
        <strain evidence="3">EXF-13308</strain>
    </source>
</reference>
<feature type="domain" description="DUF5672" evidence="2">
    <location>
        <begin position="123"/>
        <end position="278"/>
    </location>
</feature>
<dbReference type="Proteomes" id="UP001174694">
    <property type="component" value="Unassembled WGS sequence"/>
</dbReference>
<evidence type="ECO:0000313" key="4">
    <source>
        <dbReference type="Proteomes" id="UP001174694"/>
    </source>
</evidence>
<keyword evidence="1" id="KW-0732">Signal</keyword>
<dbReference type="AlphaFoldDB" id="A0AA38RHY7"/>
<dbReference type="EMBL" id="JANBVO010000057">
    <property type="protein sequence ID" value="KAJ9132438.1"/>
    <property type="molecule type" value="Genomic_DNA"/>
</dbReference>